<dbReference type="EMBL" id="DMDD01000125">
    <property type="protein sequence ID" value="HAF72426.1"/>
    <property type="molecule type" value="Genomic_DNA"/>
</dbReference>
<accession>A0A3B9QTV9</accession>
<name>A0A3B9QTV9_9CORY</name>
<dbReference type="InterPro" id="IPR027417">
    <property type="entry name" value="P-loop_NTPase"/>
</dbReference>
<dbReference type="AlphaFoldDB" id="A0A3B9QTV9"/>
<dbReference type="SUPFAM" id="SSF52540">
    <property type="entry name" value="P-loop containing nucleoside triphosphate hydrolases"/>
    <property type="match status" value="1"/>
</dbReference>
<dbReference type="GO" id="GO:0005524">
    <property type="term" value="F:ATP binding"/>
    <property type="evidence" value="ECO:0007669"/>
    <property type="project" value="UniProtKB-KW"/>
</dbReference>
<evidence type="ECO:0000313" key="1">
    <source>
        <dbReference type="EMBL" id="HAF72426.1"/>
    </source>
</evidence>
<feature type="non-terminal residue" evidence="1">
    <location>
        <position position="1"/>
    </location>
</feature>
<organism evidence="1 2">
    <name type="scientific">Corynebacterium variabile</name>
    <dbReference type="NCBI Taxonomy" id="1727"/>
    <lineage>
        <taxon>Bacteria</taxon>
        <taxon>Bacillati</taxon>
        <taxon>Actinomycetota</taxon>
        <taxon>Actinomycetes</taxon>
        <taxon>Mycobacteriales</taxon>
        <taxon>Corynebacteriaceae</taxon>
        <taxon>Corynebacterium</taxon>
    </lineage>
</organism>
<dbReference type="Gene3D" id="3.40.50.300">
    <property type="entry name" value="P-loop containing nucleotide triphosphate hydrolases"/>
    <property type="match status" value="1"/>
</dbReference>
<sequence>PPRTIVGLLRGLTDELGLATVLVTHDRSQLDLADAVVTLRDGAVVAS</sequence>
<protein>
    <submittedName>
        <fullName evidence="1">ABC transporter ATP-binding protein</fullName>
    </submittedName>
</protein>
<proteinExistence type="predicted"/>
<evidence type="ECO:0000313" key="2">
    <source>
        <dbReference type="Proteomes" id="UP000260925"/>
    </source>
</evidence>
<comment type="caution">
    <text evidence="1">The sequence shown here is derived from an EMBL/GenBank/DDBJ whole genome shotgun (WGS) entry which is preliminary data.</text>
</comment>
<keyword evidence="1" id="KW-0547">Nucleotide-binding</keyword>
<keyword evidence="1" id="KW-0067">ATP-binding</keyword>
<reference evidence="1 2" key="1">
    <citation type="journal article" date="2018" name="Nat. Biotechnol.">
        <title>A standardized bacterial taxonomy based on genome phylogeny substantially revises the tree of life.</title>
        <authorList>
            <person name="Parks D.H."/>
            <person name="Chuvochina M."/>
            <person name="Waite D.W."/>
            <person name="Rinke C."/>
            <person name="Skarshewski A."/>
            <person name="Chaumeil P.A."/>
            <person name="Hugenholtz P."/>
        </authorList>
    </citation>
    <scope>NUCLEOTIDE SEQUENCE [LARGE SCALE GENOMIC DNA]</scope>
    <source>
        <strain evidence="1">UBA9851</strain>
    </source>
</reference>
<gene>
    <name evidence="1" type="ORF">DCL06_05500</name>
</gene>
<dbReference type="Proteomes" id="UP000260925">
    <property type="component" value="Unassembled WGS sequence"/>
</dbReference>